<evidence type="ECO:0000256" key="3">
    <source>
        <dbReference type="ARBA" id="ARBA00022448"/>
    </source>
</evidence>
<dbReference type="Proteomes" id="UP000320231">
    <property type="component" value="Chromosome"/>
</dbReference>
<evidence type="ECO:0000256" key="5">
    <source>
        <dbReference type="ARBA" id="ARBA00022692"/>
    </source>
</evidence>
<dbReference type="PANTHER" id="PTHR30330">
    <property type="entry name" value="AGSS FAMILY TRANSPORTER, SODIUM-ALANINE"/>
    <property type="match status" value="1"/>
</dbReference>
<dbReference type="PANTHER" id="PTHR30330:SF1">
    <property type="entry name" value="AMINO-ACID CARRIER PROTEIN ALST"/>
    <property type="match status" value="1"/>
</dbReference>
<keyword evidence="5 8" id="KW-0812">Transmembrane</keyword>
<evidence type="ECO:0008006" key="11">
    <source>
        <dbReference type="Google" id="ProtNLM"/>
    </source>
</evidence>
<keyword evidence="7 8" id="KW-0472">Membrane</keyword>
<evidence type="ECO:0000256" key="1">
    <source>
        <dbReference type="ARBA" id="ARBA00004651"/>
    </source>
</evidence>
<dbReference type="EMBL" id="AP019514">
    <property type="protein sequence ID" value="BBI60022.1"/>
    <property type="molecule type" value="Genomic_DNA"/>
</dbReference>
<sequence length="93" mass="10402">MFKVIILAMVLLGSVAELSVVWDFADLAMGLMATTNLFSILFMAPIAVAVLKDYERQRRAGIEEPLFDPAILKRPELVDADVWPVKRQKKGRG</sequence>
<accession>A0A455U1Z7</accession>
<evidence type="ECO:0000313" key="9">
    <source>
        <dbReference type="EMBL" id="BBI60022.1"/>
    </source>
</evidence>
<dbReference type="AlphaFoldDB" id="A0A455U1Z7"/>
<evidence type="ECO:0000256" key="8">
    <source>
        <dbReference type="SAM" id="Phobius"/>
    </source>
</evidence>
<name>A0A455U1Z7_9GAMM</name>
<comment type="subcellular location">
    <subcellularLocation>
        <location evidence="1">Cell membrane</location>
        <topology evidence="1">Multi-pass membrane protein</topology>
    </subcellularLocation>
</comment>
<dbReference type="Pfam" id="PF01235">
    <property type="entry name" value="Na_Ala_symp"/>
    <property type="match status" value="1"/>
</dbReference>
<feature type="transmembrane region" description="Helical" evidence="8">
    <location>
        <begin position="28"/>
        <end position="51"/>
    </location>
</feature>
<keyword evidence="6 8" id="KW-1133">Transmembrane helix</keyword>
<organism evidence="9 10">
    <name type="scientific">Vreelandella sulfidaeris</name>
    <dbReference type="NCBI Taxonomy" id="115553"/>
    <lineage>
        <taxon>Bacteria</taxon>
        <taxon>Pseudomonadati</taxon>
        <taxon>Pseudomonadota</taxon>
        <taxon>Gammaproteobacteria</taxon>
        <taxon>Oceanospirillales</taxon>
        <taxon>Halomonadaceae</taxon>
        <taxon>Vreelandella</taxon>
    </lineage>
</organism>
<gene>
    <name evidence="9" type="ORF">HSBAA_13280</name>
</gene>
<keyword evidence="3" id="KW-0813">Transport</keyword>
<dbReference type="InterPro" id="IPR001463">
    <property type="entry name" value="Na/Ala_symport"/>
</dbReference>
<evidence type="ECO:0000256" key="6">
    <source>
        <dbReference type="ARBA" id="ARBA00022989"/>
    </source>
</evidence>
<proteinExistence type="inferred from homology"/>
<evidence type="ECO:0000313" key="10">
    <source>
        <dbReference type="Proteomes" id="UP000320231"/>
    </source>
</evidence>
<protein>
    <recommendedName>
        <fullName evidence="11">Amino acid carrier protein</fullName>
    </recommendedName>
</protein>
<keyword evidence="4" id="KW-1003">Cell membrane</keyword>
<evidence type="ECO:0000256" key="7">
    <source>
        <dbReference type="ARBA" id="ARBA00023136"/>
    </source>
</evidence>
<dbReference type="KEGG" id="hsr:HSBAA_13280"/>
<comment type="similarity">
    <text evidence="2">Belongs to the alanine or glycine:cation symporter (AGCS) (TC 2.A.25) family.</text>
</comment>
<evidence type="ECO:0000256" key="4">
    <source>
        <dbReference type="ARBA" id="ARBA00022475"/>
    </source>
</evidence>
<evidence type="ECO:0000256" key="2">
    <source>
        <dbReference type="ARBA" id="ARBA00009261"/>
    </source>
</evidence>
<dbReference type="GO" id="GO:0005283">
    <property type="term" value="F:amino acid:sodium symporter activity"/>
    <property type="evidence" value="ECO:0007669"/>
    <property type="project" value="InterPro"/>
</dbReference>
<reference evidence="9 10" key="1">
    <citation type="journal article" date="2019" name="Microbiol. Resour. Announc.">
        <title>Complete Genome Sequence of Halomonas sulfidaeris Strain Esulfide1 Isolated from a Metal Sulfide Rock at a Depth of 2,200 Meters, Obtained Using Nanopore Sequencing.</title>
        <authorList>
            <person name="Saito M."/>
            <person name="Nishigata A."/>
            <person name="Galipon J."/>
            <person name="Arakawa K."/>
        </authorList>
    </citation>
    <scope>NUCLEOTIDE SEQUENCE [LARGE SCALE GENOMIC DNA]</scope>
    <source>
        <strain evidence="9 10">ATCC BAA-803</strain>
    </source>
</reference>
<dbReference type="GO" id="GO:0005886">
    <property type="term" value="C:plasma membrane"/>
    <property type="evidence" value="ECO:0007669"/>
    <property type="project" value="UniProtKB-SubCell"/>
</dbReference>